<dbReference type="Proteomes" id="UP001500212">
    <property type="component" value="Unassembled WGS sequence"/>
</dbReference>
<reference evidence="3" key="1">
    <citation type="journal article" date="2019" name="Int. J. Syst. Evol. Microbiol.">
        <title>The Global Catalogue of Microorganisms (GCM) 10K type strain sequencing project: providing services to taxonomists for standard genome sequencing and annotation.</title>
        <authorList>
            <consortium name="The Broad Institute Genomics Platform"/>
            <consortium name="The Broad Institute Genome Sequencing Center for Infectious Disease"/>
            <person name="Wu L."/>
            <person name="Ma J."/>
        </authorList>
    </citation>
    <scope>NUCLEOTIDE SEQUENCE [LARGE SCALE GENOMIC DNA]</scope>
    <source>
        <strain evidence="3">JCM 17938</strain>
    </source>
</reference>
<protein>
    <submittedName>
        <fullName evidence="2">Spore-associated protein A</fullName>
    </submittedName>
</protein>
<comment type="caution">
    <text evidence="2">The sequence shown here is derived from an EMBL/GenBank/DDBJ whole genome shotgun (WGS) entry which is preliminary data.</text>
</comment>
<proteinExistence type="predicted"/>
<dbReference type="EMBL" id="BAABHJ010000040">
    <property type="protein sequence ID" value="GAA4618810.1"/>
    <property type="molecule type" value="Genomic_DNA"/>
</dbReference>
<name>A0ABP8U0S8_9ACTN</name>
<dbReference type="RefSeq" id="WP_345367001.1">
    <property type="nucleotide sequence ID" value="NZ_BAABHJ010000040.1"/>
</dbReference>
<sequence length="154" mass="16441">MRTALRRTALSLSALTLTTAGTLSIVSPAHAAANFTIPGVCGSSYYEVHSETRSGYNKTSDGWGTVIYIKFGYSPSTGKNCAFVQKSTTNYSYGEASGLSIALRRKSDSAYAYNGGSFKYYAGPVYLSAPHTCISADGWDDWAGSWSTGWYACG</sequence>
<feature type="chain" id="PRO_5046535380" evidence="1">
    <location>
        <begin position="32"/>
        <end position="154"/>
    </location>
</feature>
<feature type="signal peptide" evidence="1">
    <location>
        <begin position="1"/>
        <end position="31"/>
    </location>
</feature>
<gene>
    <name evidence="2" type="ORF">GCM10023195_84800</name>
</gene>
<keyword evidence="3" id="KW-1185">Reference proteome</keyword>
<keyword evidence="1" id="KW-0732">Signal</keyword>
<evidence type="ECO:0000313" key="3">
    <source>
        <dbReference type="Proteomes" id="UP001500212"/>
    </source>
</evidence>
<organism evidence="2 3">
    <name type="scientific">Actinoallomurus liliacearum</name>
    <dbReference type="NCBI Taxonomy" id="1080073"/>
    <lineage>
        <taxon>Bacteria</taxon>
        <taxon>Bacillati</taxon>
        <taxon>Actinomycetota</taxon>
        <taxon>Actinomycetes</taxon>
        <taxon>Streptosporangiales</taxon>
        <taxon>Thermomonosporaceae</taxon>
        <taxon>Actinoallomurus</taxon>
    </lineage>
</organism>
<accession>A0ABP8U0S8</accession>
<evidence type="ECO:0000256" key="1">
    <source>
        <dbReference type="SAM" id="SignalP"/>
    </source>
</evidence>
<evidence type="ECO:0000313" key="2">
    <source>
        <dbReference type="EMBL" id="GAA4618810.1"/>
    </source>
</evidence>